<accession>A0ABM3WV26</accession>
<name>A0ABM3WV26_ERIEU</name>
<keyword evidence="2 4" id="KW-0812">Transmembrane</keyword>
<dbReference type="GeneID" id="103126565"/>
<protein>
    <submittedName>
        <fullName evidence="4">Transmembrane protein 202 isoform X1</fullName>
    </submittedName>
</protein>
<evidence type="ECO:0000313" key="4">
    <source>
        <dbReference type="RefSeq" id="XP_060040424.1"/>
    </source>
</evidence>
<evidence type="ECO:0000313" key="3">
    <source>
        <dbReference type="Proteomes" id="UP001652624"/>
    </source>
</evidence>
<evidence type="ECO:0000256" key="2">
    <source>
        <dbReference type="SAM" id="Phobius"/>
    </source>
</evidence>
<feature type="transmembrane region" description="Helical" evidence="2">
    <location>
        <begin position="245"/>
        <end position="264"/>
    </location>
</feature>
<proteinExistence type="predicted"/>
<sequence length="404" mass="45240">MKTDEPRGRRPLCGLLTDRAASPRRPLAGSATSPAPGRHRPTAAPHRIRDAESKRLRPGAALGWGSAVLRWGCGEFRGSWKTKAMDSKEEPEAPQQCILTFHNPKVSKVKGDRRYQQATLPTNTHPSAVMAPEKRQQLVDQTQTYVRMLSGSLCGFSFLVLVCVSPMNWVLFLVTSEGLELHSGLWVSCSHKLCWMHMPEILYYLHLSRLFFIFSMVTIIIYFILLLSSCLPRRGFVISSLDLKLSLLSLTSALWLLVCLILFLQQAREHSEGTMESQFLWPYHGSWCADFLYTFAGASACPCPALSEPNPGSGLMSFLNHRDTSTPPLDHKAFVIPTEQTRLGVGPVPEEPPVQEEMVNVEVEASDRKRQNNDKAKLAKTTAKINKSAFRLSQKPLIRKKSLK</sequence>
<organism evidence="3 4">
    <name type="scientific">Erinaceus europaeus</name>
    <name type="common">Western European hedgehog</name>
    <dbReference type="NCBI Taxonomy" id="9365"/>
    <lineage>
        <taxon>Eukaryota</taxon>
        <taxon>Metazoa</taxon>
        <taxon>Chordata</taxon>
        <taxon>Craniata</taxon>
        <taxon>Vertebrata</taxon>
        <taxon>Euteleostomi</taxon>
        <taxon>Mammalia</taxon>
        <taxon>Eutheria</taxon>
        <taxon>Laurasiatheria</taxon>
        <taxon>Eulipotyphla</taxon>
        <taxon>Erinaceidae</taxon>
        <taxon>Erinaceinae</taxon>
        <taxon>Erinaceus</taxon>
    </lineage>
</organism>
<reference evidence="4" key="1">
    <citation type="submission" date="2025-08" db="UniProtKB">
        <authorList>
            <consortium name="RefSeq"/>
        </authorList>
    </citation>
    <scope>IDENTIFICATION</scope>
</reference>
<feature type="transmembrane region" description="Helical" evidence="2">
    <location>
        <begin position="153"/>
        <end position="174"/>
    </location>
</feature>
<feature type="transmembrane region" description="Helical" evidence="2">
    <location>
        <begin position="201"/>
        <end position="225"/>
    </location>
</feature>
<keyword evidence="2" id="KW-0472">Membrane</keyword>
<dbReference type="Proteomes" id="UP001652624">
    <property type="component" value="Unplaced"/>
</dbReference>
<dbReference type="RefSeq" id="XP_060040424.1">
    <property type="nucleotide sequence ID" value="XM_060184441.1"/>
</dbReference>
<evidence type="ECO:0000256" key="1">
    <source>
        <dbReference type="SAM" id="MobiDB-lite"/>
    </source>
</evidence>
<keyword evidence="2" id="KW-1133">Transmembrane helix</keyword>
<keyword evidence="3" id="KW-1185">Reference proteome</keyword>
<feature type="region of interest" description="Disordered" evidence="1">
    <location>
        <begin position="1"/>
        <end position="53"/>
    </location>
</feature>
<gene>
    <name evidence="4" type="primary">LOC103126565</name>
</gene>